<dbReference type="Pfam" id="PF21983">
    <property type="entry name" value="NikA-like"/>
    <property type="match status" value="1"/>
</dbReference>
<name>A0A1Q9JFG6_9FIRM</name>
<dbReference type="AlphaFoldDB" id="A0A1Q9JFG6"/>
<dbReference type="EMBL" id="MJIE01000001">
    <property type="protein sequence ID" value="OLR54980.1"/>
    <property type="molecule type" value="Genomic_DNA"/>
</dbReference>
<dbReference type="Proteomes" id="UP000187404">
    <property type="component" value="Unassembled WGS sequence"/>
</dbReference>
<dbReference type="STRING" id="1261640.BHK98_02135"/>
<proteinExistence type="predicted"/>
<evidence type="ECO:0000313" key="2">
    <source>
        <dbReference type="Proteomes" id="UP000187404"/>
    </source>
</evidence>
<organism evidence="1 2">
    <name type="scientific">Hornefia porci</name>
    <dbReference type="NCBI Taxonomy" id="2652292"/>
    <lineage>
        <taxon>Bacteria</taxon>
        <taxon>Bacillati</taxon>
        <taxon>Bacillota</taxon>
        <taxon>Clostridia</taxon>
        <taxon>Peptostreptococcales</taxon>
        <taxon>Anaerovoracaceae</taxon>
        <taxon>Hornefia</taxon>
    </lineage>
</organism>
<sequence>MRKKYNTPHRSRVVKTRLTEDEYADFTARLAPYGISQSEFLRQAIRRTTIRPVLHVSSVNDELLSAVGKLAAEYGRIGGNLNQIARYLNEYGAPYHALSGEVRAAIADLAALKYEVLKKVGDAVGNTQTYQL</sequence>
<reference evidence="1 2" key="1">
    <citation type="journal article" date="2016" name="Appl. Environ. Microbiol.">
        <title>Function and Phylogeny of Bacterial Butyryl Coenzyme A:Acetate Transferases and Their Diversity in the Proximal Colon of Swine.</title>
        <authorList>
            <person name="Trachsel J."/>
            <person name="Bayles D.O."/>
            <person name="Looft T."/>
            <person name="Levine U.Y."/>
            <person name="Allen H.K."/>
        </authorList>
    </citation>
    <scope>NUCLEOTIDE SEQUENCE [LARGE SCALE GENOMIC DNA]</scope>
    <source>
        <strain evidence="1 2">68-3-10</strain>
    </source>
</reference>
<keyword evidence="2" id="KW-1185">Reference proteome</keyword>
<dbReference type="InterPro" id="IPR053842">
    <property type="entry name" value="NikA-like"/>
</dbReference>
<dbReference type="OrthoDB" id="2004071at2"/>
<protein>
    <submittedName>
        <fullName evidence="1">Mobilization protein</fullName>
    </submittedName>
</protein>
<accession>A0A1Q9JFG6</accession>
<evidence type="ECO:0000313" key="1">
    <source>
        <dbReference type="EMBL" id="OLR54980.1"/>
    </source>
</evidence>
<gene>
    <name evidence="1" type="ORF">BHK98_02135</name>
</gene>
<comment type="caution">
    <text evidence="1">The sequence shown here is derived from an EMBL/GenBank/DDBJ whole genome shotgun (WGS) entry which is preliminary data.</text>
</comment>
<dbReference type="RefSeq" id="WP_002584975.1">
    <property type="nucleotide sequence ID" value="NZ_MJIE01000001.1"/>
</dbReference>